<gene>
    <name evidence="1" type="ORF">NX782_13875</name>
</gene>
<dbReference type="PIRSF" id="PIRSF024492">
    <property type="entry name" value="UCP024492"/>
    <property type="match status" value="1"/>
</dbReference>
<organism evidence="1 2">
    <name type="scientific">Massilia norwichensis</name>
    <dbReference type="NCBI Taxonomy" id="1442366"/>
    <lineage>
        <taxon>Bacteria</taxon>
        <taxon>Pseudomonadati</taxon>
        <taxon>Pseudomonadota</taxon>
        <taxon>Betaproteobacteria</taxon>
        <taxon>Burkholderiales</taxon>
        <taxon>Oxalobacteraceae</taxon>
        <taxon>Telluria group</taxon>
        <taxon>Massilia</taxon>
    </lineage>
</organism>
<dbReference type="EMBL" id="JANUGX010000015">
    <property type="protein sequence ID" value="MCS0590280.1"/>
    <property type="molecule type" value="Genomic_DNA"/>
</dbReference>
<keyword evidence="2" id="KW-1185">Reference proteome</keyword>
<evidence type="ECO:0000313" key="1">
    <source>
        <dbReference type="EMBL" id="MCS0590280.1"/>
    </source>
</evidence>
<dbReference type="RefSeq" id="WP_258846060.1">
    <property type="nucleotide sequence ID" value="NZ_JANUGX010000015.1"/>
</dbReference>
<dbReference type="InterPro" id="IPR014519">
    <property type="entry name" value="UCP024492"/>
</dbReference>
<dbReference type="Pfam" id="PF04343">
    <property type="entry name" value="DUF488"/>
    <property type="match status" value="1"/>
</dbReference>
<name>A0ABT2A903_9BURK</name>
<dbReference type="PANTHER" id="PTHR39337:SF1">
    <property type="entry name" value="BLR5642 PROTEIN"/>
    <property type="match status" value="1"/>
</dbReference>
<proteinExistence type="predicted"/>
<accession>A0ABT2A903</accession>
<reference evidence="1 2" key="1">
    <citation type="submission" date="2022-08" db="EMBL/GenBank/DDBJ databases">
        <title>Reclassification of Massilia species as members of the genera Telluria, Duganella, Pseudoduganella, Mokoshia gen. nov. and Zemynaea gen. nov. using orthogonal and non-orthogonal genome-based approaches.</title>
        <authorList>
            <person name="Bowman J.P."/>
        </authorList>
    </citation>
    <scope>NUCLEOTIDE SEQUENCE [LARGE SCALE GENOMIC DNA]</scope>
    <source>
        <strain evidence="1 2">LMG 28164</strain>
    </source>
</reference>
<sequence length="185" mass="20395">METVSTIGHSNRTIEEFIALLKQNGIACLLDIRTVPKSRHNPQFGQNQLPASLAAAGIEYRYLAGLGGLRRPRPDSPNGGWRNTSFRGYADYMQTDAFAHNVDTVVALAEHTRCALMCAEAVPWRCHRSLVADALLVRGIAVEEIIGPQKPKPHKLTAFARVEGERITYPSDAQLQQEAQDSLGF</sequence>
<protein>
    <submittedName>
        <fullName evidence="1">DUF488 domain-containing protein</fullName>
    </submittedName>
</protein>
<comment type="caution">
    <text evidence="1">The sequence shown here is derived from an EMBL/GenBank/DDBJ whole genome shotgun (WGS) entry which is preliminary data.</text>
</comment>
<evidence type="ECO:0000313" key="2">
    <source>
        <dbReference type="Proteomes" id="UP001205560"/>
    </source>
</evidence>
<dbReference type="Proteomes" id="UP001205560">
    <property type="component" value="Unassembled WGS sequence"/>
</dbReference>
<dbReference type="InterPro" id="IPR007438">
    <property type="entry name" value="DUF488"/>
</dbReference>
<dbReference type="PANTHER" id="PTHR39337">
    <property type="entry name" value="BLR5642 PROTEIN"/>
    <property type="match status" value="1"/>
</dbReference>